<dbReference type="HOGENOM" id="CLU_2296090_0_0_1"/>
<sequence>MRGEEGERKKKNPRRERRRDEAIRSPPSPPPPPSALEAAAAASPGSLGGGGGARATNAQHELKEVYAMRIVSCHHPTLKTQQPNSEEPPSNWEGKQAEINH</sequence>
<dbReference type="EnsemblPlants" id="OGLUM06G01040.1">
    <property type="protein sequence ID" value="OGLUM06G01040.1"/>
    <property type="gene ID" value="OGLUM06G01040"/>
</dbReference>
<feature type="compositionally biased region" description="Polar residues" evidence="1">
    <location>
        <begin position="78"/>
        <end position="88"/>
    </location>
</feature>
<evidence type="ECO:0000313" key="3">
    <source>
        <dbReference type="Proteomes" id="UP000026961"/>
    </source>
</evidence>
<dbReference type="Gramene" id="OGLUM06G01040.1">
    <property type="protein sequence ID" value="OGLUM06G01040.1"/>
    <property type="gene ID" value="OGLUM06G01040"/>
</dbReference>
<reference evidence="2" key="2">
    <citation type="submission" date="2018-05" db="EMBL/GenBank/DDBJ databases">
        <title>OgluRS3 (Oryza glumaepatula Reference Sequence Version 3).</title>
        <authorList>
            <person name="Zhang J."/>
            <person name="Kudrna D."/>
            <person name="Lee S."/>
            <person name="Talag J."/>
            <person name="Welchert J."/>
            <person name="Wing R.A."/>
        </authorList>
    </citation>
    <scope>NUCLEOTIDE SEQUENCE [LARGE SCALE GENOMIC DNA]</scope>
</reference>
<dbReference type="AlphaFoldDB" id="A0A0E0A479"/>
<evidence type="ECO:0000313" key="2">
    <source>
        <dbReference type="EnsemblPlants" id="OGLUM06G01040.1"/>
    </source>
</evidence>
<proteinExistence type="predicted"/>
<dbReference type="Proteomes" id="UP000026961">
    <property type="component" value="Chromosome 6"/>
</dbReference>
<evidence type="ECO:0000256" key="1">
    <source>
        <dbReference type="SAM" id="MobiDB-lite"/>
    </source>
</evidence>
<keyword evidence="3" id="KW-1185">Reference proteome</keyword>
<feature type="region of interest" description="Disordered" evidence="1">
    <location>
        <begin position="76"/>
        <end position="101"/>
    </location>
</feature>
<organism evidence="2">
    <name type="scientific">Oryza glumipatula</name>
    <dbReference type="NCBI Taxonomy" id="40148"/>
    <lineage>
        <taxon>Eukaryota</taxon>
        <taxon>Viridiplantae</taxon>
        <taxon>Streptophyta</taxon>
        <taxon>Embryophyta</taxon>
        <taxon>Tracheophyta</taxon>
        <taxon>Spermatophyta</taxon>
        <taxon>Magnoliopsida</taxon>
        <taxon>Liliopsida</taxon>
        <taxon>Poales</taxon>
        <taxon>Poaceae</taxon>
        <taxon>BOP clade</taxon>
        <taxon>Oryzoideae</taxon>
        <taxon>Oryzeae</taxon>
        <taxon>Oryzinae</taxon>
        <taxon>Oryza</taxon>
    </lineage>
</organism>
<accession>A0A0E0A479</accession>
<protein>
    <submittedName>
        <fullName evidence="2">Uncharacterized protein</fullName>
    </submittedName>
</protein>
<reference evidence="2" key="1">
    <citation type="submission" date="2015-04" db="UniProtKB">
        <authorList>
            <consortium name="EnsemblPlants"/>
        </authorList>
    </citation>
    <scope>IDENTIFICATION</scope>
</reference>
<feature type="compositionally biased region" description="Low complexity" evidence="1">
    <location>
        <begin position="35"/>
        <end position="45"/>
    </location>
</feature>
<name>A0A0E0A479_9ORYZ</name>
<feature type="region of interest" description="Disordered" evidence="1">
    <location>
        <begin position="1"/>
        <end position="60"/>
    </location>
</feature>